<protein>
    <recommendedName>
        <fullName evidence="5">Lipoprotein</fullName>
    </recommendedName>
</protein>
<dbReference type="AlphaFoldDB" id="A0A380LLK2"/>
<dbReference type="PROSITE" id="PS51257">
    <property type="entry name" value="PROKAR_LIPOPROTEIN"/>
    <property type="match status" value="1"/>
</dbReference>
<evidence type="ECO:0000256" key="1">
    <source>
        <dbReference type="SAM" id="MobiDB-lite"/>
    </source>
</evidence>
<dbReference type="RefSeq" id="WP_022790410.1">
    <property type="nucleotide sequence ID" value="NZ_JACJJX010000038.1"/>
</dbReference>
<keyword evidence="2" id="KW-0732">Signal</keyword>
<feature type="region of interest" description="Disordered" evidence="1">
    <location>
        <begin position="208"/>
        <end position="245"/>
    </location>
</feature>
<reference evidence="3 4" key="1">
    <citation type="submission" date="2018-06" db="EMBL/GenBank/DDBJ databases">
        <authorList>
            <consortium name="Pathogen Informatics"/>
            <person name="Doyle S."/>
        </authorList>
    </citation>
    <scope>NUCLEOTIDE SEQUENCE [LARGE SCALE GENOMIC DNA]</scope>
    <source>
        <strain evidence="3 4">NCTC11087</strain>
    </source>
</reference>
<evidence type="ECO:0000313" key="4">
    <source>
        <dbReference type="Proteomes" id="UP000255523"/>
    </source>
</evidence>
<organism evidence="3 4">
    <name type="scientific">Faecalicoccus pleomorphus</name>
    <dbReference type="NCBI Taxonomy" id="1323"/>
    <lineage>
        <taxon>Bacteria</taxon>
        <taxon>Bacillati</taxon>
        <taxon>Bacillota</taxon>
        <taxon>Erysipelotrichia</taxon>
        <taxon>Erysipelotrichales</taxon>
        <taxon>Erysipelotrichaceae</taxon>
        <taxon>Faecalicoccus</taxon>
    </lineage>
</organism>
<name>A0A380LLK2_9FIRM</name>
<gene>
    <name evidence="3" type="ORF">NCTC11087_01037</name>
</gene>
<evidence type="ECO:0000256" key="2">
    <source>
        <dbReference type="SAM" id="SignalP"/>
    </source>
</evidence>
<dbReference type="Proteomes" id="UP000255523">
    <property type="component" value="Unassembled WGS sequence"/>
</dbReference>
<dbReference type="GeneID" id="77463053"/>
<proteinExistence type="predicted"/>
<sequence length="245" mass="27222">MKKILKLLLLSFTCFSFILSGCSAQEAPKEEKEEMKTIGEEIQGENVYKVILTNSTGKSIKGFAIKTGTMDAFGENMLGEDDEFSNKEKRTLYYDATTAIEENEEAQKDAEMQTSPDYTIQLTFDDDSTIELHSFPFSDVEKASIEFNNEESIAYIEYTSIEQDTKVSTEEAEIRIKQEQIAAQQAAEAAAQQAAQEQAQQEAALQAQQAQQAQQIQQQPVQQAPVQNTAPSANEGCLGDSVETW</sequence>
<dbReference type="EMBL" id="UHFX01000003">
    <property type="protein sequence ID" value="SUO04143.1"/>
    <property type="molecule type" value="Genomic_DNA"/>
</dbReference>
<evidence type="ECO:0008006" key="5">
    <source>
        <dbReference type="Google" id="ProtNLM"/>
    </source>
</evidence>
<feature type="signal peptide" evidence="2">
    <location>
        <begin position="1"/>
        <end position="24"/>
    </location>
</feature>
<accession>A0A380LLK2</accession>
<evidence type="ECO:0000313" key="3">
    <source>
        <dbReference type="EMBL" id="SUO04143.1"/>
    </source>
</evidence>
<keyword evidence="4" id="KW-1185">Reference proteome</keyword>
<feature type="chain" id="PRO_5039676391" description="Lipoprotein" evidence="2">
    <location>
        <begin position="25"/>
        <end position="245"/>
    </location>
</feature>
<feature type="compositionally biased region" description="Low complexity" evidence="1">
    <location>
        <begin position="208"/>
        <end position="227"/>
    </location>
</feature>